<feature type="region of interest" description="Disordered" evidence="3">
    <location>
        <begin position="1"/>
        <end position="22"/>
    </location>
</feature>
<sequence>MTDPVGGVGSTPASYTATTSVDRSDQMGKDTFLQLLVAQMRYQDPGNPTSTTEFMSQTATFTQVEKLEEIASQNASLLSLQRSLSAGALVGHTVSWTAEDGTTRTGSVSSVRFSGDEPTAVVAGAEVPLGRLTEISLPS</sequence>
<dbReference type="InterPro" id="IPR005648">
    <property type="entry name" value="FlgD"/>
</dbReference>
<organism evidence="4 5">
    <name type="scientific">Geodermatophilus maliterrae</name>
    <dbReference type="NCBI Taxonomy" id="3162531"/>
    <lineage>
        <taxon>Bacteria</taxon>
        <taxon>Bacillati</taxon>
        <taxon>Actinomycetota</taxon>
        <taxon>Actinomycetes</taxon>
        <taxon>Geodermatophilales</taxon>
        <taxon>Geodermatophilaceae</taxon>
        <taxon>Geodermatophilus</taxon>
    </lineage>
</organism>
<dbReference type="RefSeq" id="WP_369210241.1">
    <property type="nucleotide sequence ID" value="NZ_JBFNXQ010000128.1"/>
</dbReference>
<accession>A0ABV3XLH2</accession>
<name>A0ABV3XLH2_9ACTN</name>
<reference evidence="4 5" key="1">
    <citation type="submission" date="2024-06" db="EMBL/GenBank/DDBJ databases">
        <title>Draft genome sequence of Geodermatophilus badlandi, a novel member of the Geodermatophilaceae isolated from badland sedimentary rocks in the Red desert, Wyoming, USA.</title>
        <authorList>
            <person name="Ben Tekaya S."/>
            <person name="Nouioui I."/>
            <person name="Flores G.M."/>
            <person name="Shaal M.N."/>
            <person name="Bredoire F."/>
            <person name="Basile F."/>
            <person name="Van Diepen L."/>
            <person name="Ward N.L."/>
        </authorList>
    </citation>
    <scope>NUCLEOTIDE SEQUENCE [LARGE SCALE GENOMIC DNA]</scope>
    <source>
        <strain evidence="4 5">WL48A</strain>
    </source>
</reference>
<keyword evidence="4" id="KW-0282">Flagellum</keyword>
<gene>
    <name evidence="4" type="ORF">ABQ292_24075</name>
</gene>
<keyword evidence="4" id="KW-0969">Cilium</keyword>
<comment type="similarity">
    <text evidence="1">Belongs to the FlgD family.</text>
</comment>
<evidence type="ECO:0000256" key="2">
    <source>
        <dbReference type="ARBA" id="ARBA00022795"/>
    </source>
</evidence>
<dbReference type="EMBL" id="JBFNXQ010000128">
    <property type="protein sequence ID" value="MEX5721439.1"/>
    <property type="molecule type" value="Genomic_DNA"/>
</dbReference>
<dbReference type="Proteomes" id="UP001560045">
    <property type="component" value="Unassembled WGS sequence"/>
</dbReference>
<proteinExistence type="inferred from homology"/>
<protein>
    <submittedName>
        <fullName evidence="4">Flagellar hook assembly protein FlgD</fullName>
    </submittedName>
</protein>
<comment type="caution">
    <text evidence="4">The sequence shown here is derived from an EMBL/GenBank/DDBJ whole genome shotgun (WGS) entry which is preliminary data.</text>
</comment>
<evidence type="ECO:0000313" key="5">
    <source>
        <dbReference type="Proteomes" id="UP001560045"/>
    </source>
</evidence>
<keyword evidence="5" id="KW-1185">Reference proteome</keyword>
<feature type="compositionally biased region" description="Polar residues" evidence="3">
    <location>
        <begin position="11"/>
        <end position="21"/>
    </location>
</feature>
<keyword evidence="2" id="KW-1005">Bacterial flagellum biogenesis</keyword>
<evidence type="ECO:0000256" key="3">
    <source>
        <dbReference type="SAM" id="MobiDB-lite"/>
    </source>
</evidence>
<evidence type="ECO:0000256" key="1">
    <source>
        <dbReference type="ARBA" id="ARBA00010577"/>
    </source>
</evidence>
<dbReference type="Pfam" id="PF03963">
    <property type="entry name" value="FlgD"/>
    <property type="match status" value="1"/>
</dbReference>
<keyword evidence="4" id="KW-0966">Cell projection</keyword>
<evidence type="ECO:0000313" key="4">
    <source>
        <dbReference type="EMBL" id="MEX5721439.1"/>
    </source>
</evidence>